<dbReference type="GO" id="GO:0000976">
    <property type="term" value="F:transcription cis-regulatory region binding"/>
    <property type="evidence" value="ECO:0007669"/>
    <property type="project" value="TreeGrafter"/>
</dbReference>
<evidence type="ECO:0000256" key="5">
    <source>
        <dbReference type="ARBA" id="ARBA00023163"/>
    </source>
</evidence>
<evidence type="ECO:0000313" key="10">
    <source>
        <dbReference type="Proteomes" id="UP001054889"/>
    </source>
</evidence>
<dbReference type="PANTHER" id="PTHR32096">
    <property type="entry name" value="WRKY TRANSCRIPTION FACTOR 30-RELATED-RELATED"/>
    <property type="match status" value="1"/>
</dbReference>
<evidence type="ECO:0000256" key="1">
    <source>
        <dbReference type="ARBA" id="ARBA00004123"/>
    </source>
</evidence>
<keyword evidence="6" id="KW-0539">Nucleus</keyword>
<evidence type="ECO:0000256" key="2">
    <source>
        <dbReference type="ARBA" id="ARBA00022737"/>
    </source>
</evidence>
<proteinExistence type="predicted"/>
<dbReference type="SUPFAM" id="SSF118290">
    <property type="entry name" value="WRKY DNA-binding domain"/>
    <property type="match status" value="1"/>
</dbReference>
<feature type="domain" description="WRKY" evidence="8">
    <location>
        <begin position="290"/>
        <end position="331"/>
    </location>
</feature>
<evidence type="ECO:0000256" key="6">
    <source>
        <dbReference type="ARBA" id="ARBA00023242"/>
    </source>
</evidence>
<evidence type="ECO:0000259" key="8">
    <source>
        <dbReference type="PROSITE" id="PS50811"/>
    </source>
</evidence>
<dbReference type="SMART" id="SM00774">
    <property type="entry name" value="WRKY"/>
    <property type="match status" value="1"/>
</dbReference>
<comment type="caution">
    <text evidence="9">The sequence shown here is derived from an EMBL/GenBank/DDBJ whole genome shotgun (WGS) entry which is preliminary data.</text>
</comment>
<dbReference type="InterPro" id="IPR055414">
    <property type="entry name" value="LRR_R13L4/SHOC2-like"/>
</dbReference>
<dbReference type="SUPFAM" id="SSF52058">
    <property type="entry name" value="L domain-like"/>
    <property type="match status" value="1"/>
</dbReference>
<dbReference type="InterPro" id="IPR044810">
    <property type="entry name" value="WRKY_plant"/>
</dbReference>
<name>A0AAV5CM39_ELECO</name>
<dbReference type="AlphaFoldDB" id="A0AAV5CM39"/>
<dbReference type="InterPro" id="IPR036576">
    <property type="entry name" value="WRKY_dom_sf"/>
</dbReference>
<dbReference type="GO" id="GO:0003700">
    <property type="term" value="F:DNA-binding transcription factor activity"/>
    <property type="evidence" value="ECO:0007669"/>
    <property type="project" value="InterPro"/>
</dbReference>
<keyword evidence="3" id="KW-0805">Transcription regulation</keyword>
<reference evidence="9" key="1">
    <citation type="journal article" date="2018" name="DNA Res.">
        <title>Multiple hybrid de novo genome assembly of finger millet, an orphan allotetraploid crop.</title>
        <authorList>
            <person name="Hatakeyama M."/>
            <person name="Aluri S."/>
            <person name="Balachadran M.T."/>
            <person name="Sivarajan S.R."/>
            <person name="Patrignani A."/>
            <person name="Gruter S."/>
            <person name="Poveda L."/>
            <person name="Shimizu-Inatsugi R."/>
            <person name="Baeten J."/>
            <person name="Francoijs K.J."/>
            <person name="Nataraja K.N."/>
            <person name="Reddy Y.A.N."/>
            <person name="Phadnis S."/>
            <person name="Ravikumar R.L."/>
            <person name="Schlapbach R."/>
            <person name="Sreeman S.M."/>
            <person name="Shimizu K.K."/>
        </authorList>
    </citation>
    <scope>NUCLEOTIDE SEQUENCE</scope>
</reference>
<dbReference type="EMBL" id="BQKI01000007">
    <property type="protein sequence ID" value="GJM99091.1"/>
    <property type="molecule type" value="Genomic_DNA"/>
</dbReference>
<dbReference type="GO" id="GO:0005634">
    <property type="term" value="C:nucleus"/>
    <property type="evidence" value="ECO:0007669"/>
    <property type="project" value="UniProtKB-SubCell"/>
</dbReference>
<reference evidence="9" key="2">
    <citation type="submission" date="2021-12" db="EMBL/GenBank/DDBJ databases">
        <title>Resequencing data analysis of finger millet.</title>
        <authorList>
            <person name="Hatakeyama M."/>
            <person name="Aluri S."/>
            <person name="Balachadran M.T."/>
            <person name="Sivarajan S.R."/>
            <person name="Poveda L."/>
            <person name="Shimizu-Inatsugi R."/>
            <person name="Schlapbach R."/>
            <person name="Sreeman S.M."/>
            <person name="Shimizu K.K."/>
        </authorList>
    </citation>
    <scope>NUCLEOTIDE SEQUENCE</scope>
</reference>
<dbReference type="Gene3D" id="2.20.25.80">
    <property type="entry name" value="WRKY domain"/>
    <property type="match status" value="1"/>
</dbReference>
<dbReference type="InterPro" id="IPR032675">
    <property type="entry name" value="LRR_dom_sf"/>
</dbReference>
<gene>
    <name evidence="9" type="primary">ga16158</name>
    <name evidence="9" type="ORF">PR202_ga16158</name>
</gene>
<dbReference type="Pfam" id="PF23598">
    <property type="entry name" value="LRR_14"/>
    <property type="match status" value="1"/>
</dbReference>
<dbReference type="Pfam" id="PF03106">
    <property type="entry name" value="WRKY"/>
    <property type="match status" value="1"/>
</dbReference>
<evidence type="ECO:0000256" key="4">
    <source>
        <dbReference type="ARBA" id="ARBA00023125"/>
    </source>
</evidence>
<dbReference type="Gene3D" id="3.80.10.10">
    <property type="entry name" value="Ribonuclease Inhibitor"/>
    <property type="match status" value="1"/>
</dbReference>
<keyword evidence="10" id="KW-1185">Reference proteome</keyword>
<dbReference type="InterPro" id="IPR003657">
    <property type="entry name" value="WRKY_dom"/>
</dbReference>
<keyword evidence="5" id="KW-0804">Transcription</keyword>
<accession>A0AAV5CM39</accession>
<protein>
    <recommendedName>
        <fullName evidence="8">WRKY domain-containing protein</fullName>
    </recommendedName>
</protein>
<keyword evidence="4" id="KW-0238">DNA-binding</keyword>
<feature type="region of interest" description="Disordered" evidence="7">
    <location>
        <begin position="322"/>
        <end position="376"/>
    </location>
</feature>
<evidence type="ECO:0000256" key="7">
    <source>
        <dbReference type="SAM" id="MobiDB-lite"/>
    </source>
</evidence>
<dbReference type="Proteomes" id="UP001054889">
    <property type="component" value="Unassembled WGS sequence"/>
</dbReference>
<dbReference type="PANTHER" id="PTHR32096:SF146">
    <property type="entry name" value="WRKY TRANSCRIPTION FACTOR 19-RELATED"/>
    <property type="match status" value="1"/>
</dbReference>
<feature type="compositionally biased region" description="Basic and acidic residues" evidence="7">
    <location>
        <begin position="338"/>
        <end position="351"/>
    </location>
</feature>
<dbReference type="PROSITE" id="PS50811">
    <property type="entry name" value="WRKY"/>
    <property type="match status" value="1"/>
</dbReference>
<evidence type="ECO:0000313" key="9">
    <source>
        <dbReference type="EMBL" id="GJM99091.1"/>
    </source>
</evidence>
<sequence length="376" mass="42210">MTSLRTLGCIDLTTDSMENLQNLSMLTNLQDIRLTCRSTALETSSKNKMLDHLLTIMGTLGNLRSLITLVSKAFPHASSSDSADSQKRSFSNHGFSRVHIPAHIQRLEFSPRICIFSSLSNFIGQLHKLRFLKIGINKIIAGDIDILRRLPSLTILSLYVHTKLAERIVIGKDGFSVLKHFKLKSCDPWLIFEMDAMSNLQKLKLGFNARRGDQRTIMPVGMERLSGLKEVSVKIGGATSPEASDRRTAESAFRDAIRLHARCPRVTILYVNEIIGSMDDETSIKREENYARNYYRCSSRPCNARKTVQRIDRDPPLFDVRYSGEHSCLQPKNSNDQRSGDEQPRATHSNDQESGATAATEAAEEEFPLPSTPPRC</sequence>
<organism evidence="9 10">
    <name type="scientific">Eleusine coracana subsp. coracana</name>
    <dbReference type="NCBI Taxonomy" id="191504"/>
    <lineage>
        <taxon>Eukaryota</taxon>
        <taxon>Viridiplantae</taxon>
        <taxon>Streptophyta</taxon>
        <taxon>Embryophyta</taxon>
        <taxon>Tracheophyta</taxon>
        <taxon>Spermatophyta</taxon>
        <taxon>Magnoliopsida</taxon>
        <taxon>Liliopsida</taxon>
        <taxon>Poales</taxon>
        <taxon>Poaceae</taxon>
        <taxon>PACMAD clade</taxon>
        <taxon>Chloridoideae</taxon>
        <taxon>Cynodonteae</taxon>
        <taxon>Eleusininae</taxon>
        <taxon>Eleusine</taxon>
    </lineage>
</organism>
<keyword evidence="2" id="KW-0677">Repeat</keyword>
<comment type="subcellular location">
    <subcellularLocation>
        <location evidence="1">Nucleus</location>
    </subcellularLocation>
</comment>
<evidence type="ECO:0000256" key="3">
    <source>
        <dbReference type="ARBA" id="ARBA00023015"/>
    </source>
</evidence>